<evidence type="ECO:0000256" key="1">
    <source>
        <dbReference type="SAM" id="Phobius"/>
    </source>
</evidence>
<sequence length="220" mass="25438">MEDDYSIFRKFPSLEQATELKTLLNNNGIETVLGDNVPPVDVTFSGNTLQNEIEVRIKQTDFKKAELLLEKDAEDLIENIDKDYYLFDFTDKELYEILLKSDEWNAFDYTLAQKILIQRGKSIDKDLLNSLKEERLKQLAKPEGNQKPWIIAGYFFMLLGGFLGLIIGYFLWTSKKTLPNGQKVYSYAESDRKHGKYIFFISLIIAPASILFRVVSQILN</sequence>
<accession>A0ABP8CSU4</accession>
<keyword evidence="1" id="KW-0812">Transmembrane</keyword>
<dbReference type="EMBL" id="BAABCB010000016">
    <property type="protein sequence ID" value="GAA4242968.1"/>
    <property type="molecule type" value="Genomic_DNA"/>
</dbReference>
<protein>
    <recommendedName>
        <fullName evidence="4">DUF2007 domain-containing protein</fullName>
    </recommendedName>
</protein>
<proteinExistence type="predicted"/>
<evidence type="ECO:0000313" key="2">
    <source>
        <dbReference type="EMBL" id="GAA4242968.1"/>
    </source>
</evidence>
<comment type="caution">
    <text evidence="2">The sequence shown here is derived from an EMBL/GenBank/DDBJ whole genome shotgun (WGS) entry which is preliminary data.</text>
</comment>
<feature type="transmembrane region" description="Helical" evidence="1">
    <location>
        <begin position="149"/>
        <end position="172"/>
    </location>
</feature>
<feature type="transmembrane region" description="Helical" evidence="1">
    <location>
        <begin position="197"/>
        <end position="215"/>
    </location>
</feature>
<dbReference type="RefSeq" id="WP_334471200.1">
    <property type="nucleotide sequence ID" value="NZ_BAABCB010000016.1"/>
</dbReference>
<reference evidence="3" key="1">
    <citation type="journal article" date="2019" name="Int. J. Syst. Evol. Microbiol.">
        <title>The Global Catalogue of Microorganisms (GCM) 10K type strain sequencing project: providing services to taxonomists for standard genome sequencing and annotation.</title>
        <authorList>
            <consortium name="The Broad Institute Genomics Platform"/>
            <consortium name="The Broad Institute Genome Sequencing Center for Infectious Disease"/>
            <person name="Wu L."/>
            <person name="Ma J."/>
        </authorList>
    </citation>
    <scope>NUCLEOTIDE SEQUENCE [LARGE SCALE GENOMIC DNA]</scope>
    <source>
        <strain evidence="3">JCM 17633</strain>
    </source>
</reference>
<organism evidence="2 3">
    <name type="scientific">Winogradskyella damuponensis</name>
    <dbReference type="NCBI Taxonomy" id="943939"/>
    <lineage>
        <taxon>Bacteria</taxon>
        <taxon>Pseudomonadati</taxon>
        <taxon>Bacteroidota</taxon>
        <taxon>Flavobacteriia</taxon>
        <taxon>Flavobacteriales</taxon>
        <taxon>Flavobacteriaceae</taxon>
        <taxon>Winogradskyella</taxon>
    </lineage>
</organism>
<dbReference type="Proteomes" id="UP001501682">
    <property type="component" value="Unassembled WGS sequence"/>
</dbReference>
<name>A0ABP8CSU4_9FLAO</name>
<keyword evidence="1" id="KW-0472">Membrane</keyword>
<gene>
    <name evidence="2" type="ORF">GCM10022292_15790</name>
</gene>
<evidence type="ECO:0008006" key="4">
    <source>
        <dbReference type="Google" id="ProtNLM"/>
    </source>
</evidence>
<keyword evidence="3" id="KW-1185">Reference proteome</keyword>
<keyword evidence="1" id="KW-1133">Transmembrane helix</keyword>
<evidence type="ECO:0000313" key="3">
    <source>
        <dbReference type="Proteomes" id="UP001501682"/>
    </source>
</evidence>